<comment type="caution">
    <text evidence="1">The sequence shown here is derived from an EMBL/GenBank/DDBJ whole genome shotgun (WGS) entry which is preliminary data.</text>
</comment>
<reference evidence="1" key="1">
    <citation type="submission" date="2021-01" db="EMBL/GenBank/DDBJ databases">
        <authorList>
            <consortium name="Genoscope - CEA"/>
            <person name="William W."/>
        </authorList>
    </citation>
    <scope>NUCLEOTIDE SEQUENCE</scope>
</reference>
<sequence>MIHQLLFSHQIFYKISNTQQNQKDICVVFYVQLQILIQKTQLLVELLIILLNFGLIHNTQLGHVHKLFENILVMYLGYLQIKMVQNQFLVVEINKFCEWKDLMDNYVMFNKRFLSLVLVYHLLQKITLYFNHAMEHIYNSTQSIYLLDYIQNQRNYKFKVLNKAVTIIFPKFIYLQDNYLFLKMDILQIQYSLTLILKIGIVNMQKKEQNLINLKISETLLVL</sequence>
<dbReference type="OrthoDB" id="323142at2759"/>
<protein>
    <submittedName>
        <fullName evidence="1">Uncharacterized protein</fullName>
    </submittedName>
</protein>
<accession>A0A8S1RUY0</accession>
<dbReference type="AlphaFoldDB" id="A0A8S1RUY0"/>
<name>A0A8S1RUY0_9CILI</name>
<dbReference type="EMBL" id="CAJJDN010000333">
    <property type="protein sequence ID" value="CAD8130815.1"/>
    <property type="molecule type" value="Genomic_DNA"/>
</dbReference>
<gene>
    <name evidence="1" type="ORF">PSON_ATCC_30995.1.T3330007</name>
</gene>
<dbReference type="Proteomes" id="UP000692954">
    <property type="component" value="Unassembled WGS sequence"/>
</dbReference>
<keyword evidence="2" id="KW-1185">Reference proteome</keyword>
<organism evidence="1 2">
    <name type="scientific">Paramecium sonneborni</name>
    <dbReference type="NCBI Taxonomy" id="65129"/>
    <lineage>
        <taxon>Eukaryota</taxon>
        <taxon>Sar</taxon>
        <taxon>Alveolata</taxon>
        <taxon>Ciliophora</taxon>
        <taxon>Intramacronucleata</taxon>
        <taxon>Oligohymenophorea</taxon>
        <taxon>Peniculida</taxon>
        <taxon>Parameciidae</taxon>
        <taxon>Paramecium</taxon>
    </lineage>
</organism>
<proteinExistence type="predicted"/>
<evidence type="ECO:0000313" key="1">
    <source>
        <dbReference type="EMBL" id="CAD8130815.1"/>
    </source>
</evidence>
<evidence type="ECO:0000313" key="2">
    <source>
        <dbReference type="Proteomes" id="UP000692954"/>
    </source>
</evidence>